<evidence type="ECO:0000313" key="4">
    <source>
        <dbReference type="EMBL" id="KAK4326392.1"/>
    </source>
</evidence>
<protein>
    <recommendedName>
        <fullName evidence="1">RNA-directed DNA polymerase</fullName>
        <ecNumber evidence="1">2.7.7.49</ecNumber>
    </recommendedName>
</protein>
<keyword evidence="5" id="KW-1185">Reference proteome</keyword>
<dbReference type="Proteomes" id="UP001292094">
    <property type="component" value="Unassembled WGS sequence"/>
</dbReference>
<organism evidence="4 5">
    <name type="scientific">Petrolisthes manimaculis</name>
    <dbReference type="NCBI Taxonomy" id="1843537"/>
    <lineage>
        <taxon>Eukaryota</taxon>
        <taxon>Metazoa</taxon>
        <taxon>Ecdysozoa</taxon>
        <taxon>Arthropoda</taxon>
        <taxon>Crustacea</taxon>
        <taxon>Multicrustacea</taxon>
        <taxon>Malacostraca</taxon>
        <taxon>Eumalacostraca</taxon>
        <taxon>Eucarida</taxon>
        <taxon>Decapoda</taxon>
        <taxon>Pleocyemata</taxon>
        <taxon>Anomura</taxon>
        <taxon>Galatheoidea</taxon>
        <taxon>Porcellanidae</taxon>
        <taxon>Petrolisthes</taxon>
    </lineage>
</organism>
<dbReference type="InterPro" id="IPR043502">
    <property type="entry name" value="DNA/RNA_pol_sf"/>
</dbReference>
<comment type="caution">
    <text evidence="4">The sequence shown here is derived from an EMBL/GenBank/DDBJ whole genome shotgun (WGS) entry which is preliminary data.</text>
</comment>
<accession>A0AAE1QJ72</accession>
<dbReference type="AlphaFoldDB" id="A0AAE1QJ72"/>
<dbReference type="SUPFAM" id="SSF56672">
    <property type="entry name" value="DNA/RNA polymerases"/>
    <property type="match status" value="1"/>
</dbReference>
<dbReference type="Pfam" id="PF22938">
    <property type="entry name" value="Integrase_p58_C"/>
    <property type="match status" value="1"/>
</dbReference>
<dbReference type="EMBL" id="JAWZYT010000221">
    <property type="protein sequence ID" value="KAK4326392.1"/>
    <property type="molecule type" value="Genomic_DNA"/>
</dbReference>
<dbReference type="InterPro" id="IPR000477">
    <property type="entry name" value="RT_dom"/>
</dbReference>
<reference evidence="4" key="1">
    <citation type="submission" date="2023-11" db="EMBL/GenBank/DDBJ databases">
        <title>Genome assemblies of two species of porcelain crab, Petrolisthes cinctipes and Petrolisthes manimaculis (Anomura: Porcellanidae).</title>
        <authorList>
            <person name="Angst P."/>
        </authorList>
    </citation>
    <scope>NUCLEOTIDE SEQUENCE</scope>
    <source>
        <strain evidence="4">PB745_02</strain>
        <tissue evidence="4">Gill</tissue>
    </source>
</reference>
<name>A0AAE1QJ72_9EUCA</name>
<dbReference type="InterPro" id="IPR043128">
    <property type="entry name" value="Rev_trsase/Diguanyl_cyclase"/>
</dbReference>
<dbReference type="GO" id="GO:0003964">
    <property type="term" value="F:RNA-directed DNA polymerase activity"/>
    <property type="evidence" value="ECO:0007669"/>
    <property type="project" value="UniProtKB-EC"/>
</dbReference>
<evidence type="ECO:0000256" key="1">
    <source>
        <dbReference type="ARBA" id="ARBA00012493"/>
    </source>
</evidence>
<dbReference type="Pfam" id="PF00078">
    <property type="entry name" value="RVT_1"/>
    <property type="match status" value="1"/>
</dbReference>
<sequence length="465" mass="52236">MTPAGFRPRSSPVEQLVYPHDQSRETQGSVNLIEHESPGAVNQLELEKMKLEYQLKTRQIELEFERESTQNEANGVGDRTTQLWGTEAVLRTFSVGQKVLAFLPSHGNPLQKRYSGPYVIKEKLSPLTYVIETPDRRKKSQLVHINLIHDYLSRTSGDKPGHPEVALYVTMVPQTVTDEEEIDEGADGENILSVDLPTSNGFFPNSHLLPDFQSYCSEVENSFCKDIKSLLSKYPEITAERPGTAAYLDDVVVVADRWEEHLSRLNDLFQRLRDAVLTIHLRKSVFGRGTVTYLGHVVGGGSLRPKEANIRTILAFPIHRTRKEVMRFVGMVGYYRRFCVNFETIAAPLTQLTSPKAPFNWTVACVESFNKLKTFLTSKPVLKTPVFDHPSGCQWSRSWSGTPAASNHLICTTSCRFLFSQTETTSGQVFNHREGGPGTLTSGQEILMLCTSGLELVSFVIFTFD</sequence>
<dbReference type="FunFam" id="3.30.70.270:FF:000020">
    <property type="entry name" value="Transposon Tf2-6 polyprotein-like Protein"/>
    <property type="match status" value="1"/>
</dbReference>
<dbReference type="PANTHER" id="PTHR37984">
    <property type="entry name" value="PROTEIN CBG26694"/>
    <property type="match status" value="1"/>
</dbReference>
<feature type="domain" description="Reverse transcriptase" evidence="2">
    <location>
        <begin position="244"/>
        <end position="297"/>
    </location>
</feature>
<dbReference type="EC" id="2.7.7.49" evidence="1"/>
<feature type="domain" description="Integrase p58-like C-terminal" evidence="3">
    <location>
        <begin position="116"/>
        <end position="147"/>
    </location>
</feature>
<gene>
    <name evidence="4" type="ORF">Pmani_003108</name>
</gene>
<dbReference type="PANTHER" id="PTHR37984:SF5">
    <property type="entry name" value="PROTEIN NYNRIN-LIKE"/>
    <property type="match status" value="1"/>
</dbReference>
<evidence type="ECO:0000259" key="2">
    <source>
        <dbReference type="Pfam" id="PF00078"/>
    </source>
</evidence>
<evidence type="ECO:0000259" key="3">
    <source>
        <dbReference type="Pfam" id="PF22938"/>
    </source>
</evidence>
<dbReference type="InterPro" id="IPR054465">
    <property type="entry name" value="Integrase_p58-like_C"/>
</dbReference>
<proteinExistence type="predicted"/>
<dbReference type="InterPro" id="IPR050951">
    <property type="entry name" value="Retrovirus_Pol_polyprotein"/>
</dbReference>
<dbReference type="Gene3D" id="3.30.70.270">
    <property type="match status" value="2"/>
</dbReference>
<evidence type="ECO:0000313" key="5">
    <source>
        <dbReference type="Proteomes" id="UP001292094"/>
    </source>
</evidence>